<evidence type="ECO:0000313" key="1">
    <source>
        <dbReference type="EMBL" id="JAE20227.1"/>
    </source>
</evidence>
<proteinExistence type="predicted"/>
<reference evidence="1" key="2">
    <citation type="journal article" date="2015" name="Data Brief">
        <title>Shoot transcriptome of the giant reed, Arundo donax.</title>
        <authorList>
            <person name="Barrero R.A."/>
            <person name="Guerrero F.D."/>
            <person name="Moolhuijzen P."/>
            <person name="Goolsby J.A."/>
            <person name="Tidwell J."/>
            <person name="Bellgard S.E."/>
            <person name="Bellgard M.I."/>
        </authorList>
    </citation>
    <scope>NUCLEOTIDE SEQUENCE</scope>
    <source>
        <tissue evidence="1">Shoot tissue taken approximately 20 cm above the soil surface</tissue>
    </source>
</reference>
<sequence length="78" mass="8956">MLSEARKAKMCRQLLLTFFEKSRGILQGIQPLDDEMEMNSNDYCFNIITRAANRTSGLLFCCLSADQYGLRFWALPCP</sequence>
<accession>A0A0A9G6W9</accession>
<dbReference type="AlphaFoldDB" id="A0A0A9G6W9"/>
<dbReference type="EMBL" id="GBRH01177669">
    <property type="protein sequence ID" value="JAE20227.1"/>
    <property type="molecule type" value="Transcribed_RNA"/>
</dbReference>
<name>A0A0A9G6W9_ARUDO</name>
<reference evidence="1" key="1">
    <citation type="submission" date="2014-09" db="EMBL/GenBank/DDBJ databases">
        <authorList>
            <person name="Magalhaes I.L.F."/>
            <person name="Oliveira U."/>
            <person name="Santos F.R."/>
            <person name="Vidigal T.H.D.A."/>
            <person name="Brescovit A.D."/>
            <person name="Santos A.J."/>
        </authorList>
    </citation>
    <scope>NUCLEOTIDE SEQUENCE</scope>
    <source>
        <tissue evidence="1">Shoot tissue taken approximately 20 cm above the soil surface</tissue>
    </source>
</reference>
<organism evidence="1">
    <name type="scientific">Arundo donax</name>
    <name type="common">Giant reed</name>
    <name type="synonym">Donax arundinaceus</name>
    <dbReference type="NCBI Taxonomy" id="35708"/>
    <lineage>
        <taxon>Eukaryota</taxon>
        <taxon>Viridiplantae</taxon>
        <taxon>Streptophyta</taxon>
        <taxon>Embryophyta</taxon>
        <taxon>Tracheophyta</taxon>
        <taxon>Spermatophyta</taxon>
        <taxon>Magnoliopsida</taxon>
        <taxon>Liliopsida</taxon>
        <taxon>Poales</taxon>
        <taxon>Poaceae</taxon>
        <taxon>PACMAD clade</taxon>
        <taxon>Arundinoideae</taxon>
        <taxon>Arundineae</taxon>
        <taxon>Arundo</taxon>
    </lineage>
</organism>
<protein>
    <submittedName>
        <fullName evidence="1">Uncharacterized protein</fullName>
    </submittedName>
</protein>